<accession>A0A371D2B2</accession>
<dbReference type="EMBL" id="KZ857425">
    <property type="protein sequence ID" value="RDX46662.1"/>
    <property type="molecule type" value="Genomic_DNA"/>
</dbReference>
<dbReference type="OrthoDB" id="2803201at2759"/>
<sequence>MATTMEVDSPSNPGLEMFRRHPIYDNIFSYLTPLSLTRMASVNRAIRTVTKDFASRAYHVNRRLSRFVSEPLIFRSLMARTHMVISGSFALQFFDRTYYPDSDLDLYLHPNRDIIEIGQYLEQEGYEFVPRSWQLPVYTDEAERVCSNIDVEVDDIENETEASVLYSFRSLRAVYTFKRTLEGGEKREAQLIVSRVSPLASILDFHSTCVMNIITYNAAYSLYPYATFERRDALVVNLESQTQDALAKYSARGWRVLANPSPLNEWLIRSEPHNPLYSPWFFINTARWVCDNKSWVIQLDVDGVVPPPLPSASSQDPGWDPVAECGWQLYMVKWSSEVKLAFDIIKSTIFRWRYTAPSVEYIESLFPFLRSQGRMEHAKIPEGKTREDVADAWTWWDFVLPMLREAYLAEKHVDAPTINVRRRFG</sequence>
<gene>
    <name evidence="1" type="ORF">OH76DRAFT_1355686</name>
</gene>
<dbReference type="Proteomes" id="UP000256964">
    <property type="component" value="Unassembled WGS sequence"/>
</dbReference>
<evidence type="ECO:0000313" key="1">
    <source>
        <dbReference type="EMBL" id="RDX46662.1"/>
    </source>
</evidence>
<organism evidence="1 2">
    <name type="scientific">Lentinus brumalis</name>
    <dbReference type="NCBI Taxonomy" id="2498619"/>
    <lineage>
        <taxon>Eukaryota</taxon>
        <taxon>Fungi</taxon>
        <taxon>Dikarya</taxon>
        <taxon>Basidiomycota</taxon>
        <taxon>Agaricomycotina</taxon>
        <taxon>Agaricomycetes</taxon>
        <taxon>Polyporales</taxon>
        <taxon>Polyporaceae</taxon>
        <taxon>Lentinus</taxon>
    </lineage>
</organism>
<proteinExistence type="predicted"/>
<dbReference type="STRING" id="139420.A0A371D2B2"/>
<evidence type="ECO:0000313" key="2">
    <source>
        <dbReference type="Proteomes" id="UP000256964"/>
    </source>
</evidence>
<evidence type="ECO:0008006" key="3">
    <source>
        <dbReference type="Google" id="ProtNLM"/>
    </source>
</evidence>
<name>A0A371D2B2_9APHY</name>
<reference evidence="1 2" key="1">
    <citation type="journal article" date="2018" name="Biotechnol. Biofuels">
        <title>Integrative visual omics of the white-rot fungus Polyporus brumalis exposes the biotechnological potential of its oxidative enzymes for delignifying raw plant biomass.</title>
        <authorList>
            <person name="Miyauchi S."/>
            <person name="Rancon A."/>
            <person name="Drula E."/>
            <person name="Hage H."/>
            <person name="Chaduli D."/>
            <person name="Favel A."/>
            <person name="Grisel S."/>
            <person name="Henrissat B."/>
            <person name="Herpoel-Gimbert I."/>
            <person name="Ruiz-Duenas F.J."/>
            <person name="Chevret D."/>
            <person name="Hainaut M."/>
            <person name="Lin J."/>
            <person name="Wang M."/>
            <person name="Pangilinan J."/>
            <person name="Lipzen A."/>
            <person name="Lesage-Meessen L."/>
            <person name="Navarro D."/>
            <person name="Riley R."/>
            <person name="Grigoriev I.V."/>
            <person name="Zhou S."/>
            <person name="Raouche S."/>
            <person name="Rosso M.N."/>
        </authorList>
    </citation>
    <scope>NUCLEOTIDE SEQUENCE [LARGE SCALE GENOMIC DNA]</scope>
    <source>
        <strain evidence="1 2">BRFM 1820</strain>
    </source>
</reference>
<dbReference type="AlphaFoldDB" id="A0A371D2B2"/>
<protein>
    <recommendedName>
        <fullName evidence="3">F-box domain-containing protein</fullName>
    </recommendedName>
</protein>
<keyword evidence="2" id="KW-1185">Reference proteome</keyword>